<organism evidence="1 2">
    <name type="scientific">Acorus gramineus</name>
    <name type="common">Dwarf sweet flag</name>
    <dbReference type="NCBI Taxonomy" id="55184"/>
    <lineage>
        <taxon>Eukaryota</taxon>
        <taxon>Viridiplantae</taxon>
        <taxon>Streptophyta</taxon>
        <taxon>Embryophyta</taxon>
        <taxon>Tracheophyta</taxon>
        <taxon>Spermatophyta</taxon>
        <taxon>Magnoliopsida</taxon>
        <taxon>Liliopsida</taxon>
        <taxon>Acoraceae</taxon>
        <taxon>Acorus</taxon>
    </lineage>
</organism>
<comment type="caution">
    <text evidence="1">The sequence shown here is derived from an EMBL/GenBank/DDBJ whole genome shotgun (WGS) entry which is preliminary data.</text>
</comment>
<reference evidence="1" key="1">
    <citation type="journal article" date="2023" name="Nat. Commun.">
        <title>Diploid and tetraploid genomes of Acorus and the evolution of monocots.</title>
        <authorList>
            <person name="Ma L."/>
            <person name="Liu K.W."/>
            <person name="Li Z."/>
            <person name="Hsiao Y.Y."/>
            <person name="Qi Y."/>
            <person name="Fu T."/>
            <person name="Tang G.D."/>
            <person name="Zhang D."/>
            <person name="Sun W.H."/>
            <person name="Liu D.K."/>
            <person name="Li Y."/>
            <person name="Chen G.Z."/>
            <person name="Liu X.D."/>
            <person name="Liao X.Y."/>
            <person name="Jiang Y.T."/>
            <person name="Yu X."/>
            <person name="Hao Y."/>
            <person name="Huang J."/>
            <person name="Zhao X.W."/>
            <person name="Ke S."/>
            <person name="Chen Y.Y."/>
            <person name="Wu W.L."/>
            <person name="Hsu J.L."/>
            <person name="Lin Y.F."/>
            <person name="Huang M.D."/>
            <person name="Li C.Y."/>
            <person name="Huang L."/>
            <person name="Wang Z.W."/>
            <person name="Zhao X."/>
            <person name="Zhong W.Y."/>
            <person name="Peng D.H."/>
            <person name="Ahmad S."/>
            <person name="Lan S."/>
            <person name="Zhang J.S."/>
            <person name="Tsai W.C."/>
            <person name="Van de Peer Y."/>
            <person name="Liu Z.J."/>
        </authorList>
    </citation>
    <scope>NUCLEOTIDE SEQUENCE</scope>
    <source>
        <strain evidence="1">SCP</strain>
    </source>
</reference>
<evidence type="ECO:0000313" key="1">
    <source>
        <dbReference type="EMBL" id="KAK1272531.1"/>
    </source>
</evidence>
<accession>A0AAV9B7S9</accession>
<dbReference type="Proteomes" id="UP001179952">
    <property type="component" value="Unassembled WGS sequence"/>
</dbReference>
<name>A0AAV9B7S9_ACOGR</name>
<reference evidence="1" key="2">
    <citation type="submission" date="2023-06" db="EMBL/GenBank/DDBJ databases">
        <authorList>
            <person name="Ma L."/>
            <person name="Liu K.-W."/>
            <person name="Li Z."/>
            <person name="Hsiao Y.-Y."/>
            <person name="Qi Y."/>
            <person name="Fu T."/>
            <person name="Tang G."/>
            <person name="Zhang D."/>
            <person name="Sun W.-H."/>
            <person name="Liu D.-K."/>
            <person name="Li Y."/>
            <person name="Chen G.-Z."/>
            <person name="Liu X.-D."/>
            <person name="Liao X.-Y."/>
            <person name="Jiang Y.-T."/>
            <person name="Yu X."/>
            <person name="Hao Y."/>
            <person name="Huang J."/>
            <person name="Zhao X.-W."/>
            <person name="Ke S."/>
            <person name="Chen Y.-Y."/>
            <person name="Wu W.-L."/>
            <person name="Hsu J.-L."/>
            <person name="Lin Y.-F."/>
            <person name="Huang M.-D."/>
            <person name="Li C.-Y."/>
            <person name="Huang L."/>
            <person name="Wang Z.-W."/>
            <person name="Zhao X."/>
            <person name="Zhong W.-Y."/>
            <person name="Peng D.-H."/>
            <person name="Ahmad S."/>
            <person name="Lan S."/>
            <person name="Zhang J.-S."/>
            <person name="Tsai W.-C."/>
            <person name="Van De Peer Y."/>
            <person name="Liu Z.-J."/>
        </authorList>
    </citation>
    <scope>NUCLEOTIDE SEQUENCE</scope>
    <source>
        <strain evidence="1">SCP</strain>
        <tissue evidence="1">Leaves</tissue>
    </source>
</reference>
<proteinExistence type="predicted"/>
<gene>
    <name evidence="1" type="ORF">QJS04_geneDACA022307</name>
</gene>
<sequence>MIIDSSTEKRKHKNINKSVNKNISLQTRIHNQCPVRAKFSPYKIQPVSHARFIIHKMTLGLLTASHLPPTGQNAPRVSSTNLTLTPGGRLLGLLGRDHTVGRRDAELLVYTTLLDHLYQDNCPTMSLNISVLNRDRYIDRYIVFADENDNSRGIREGLSKSR</sequence>
<dbReference type="EMBL" id="JAUJYN010000004">
    <property type="protein sequence ID" value="KAK1272531.1"/>
    <property type="molecule type" value="Genomic_DNA"/>
</dbReference>
<dbReference type="AlphaFoldDB" id="A0AAV9B7S9"/>
<keyword evidence="2" id="KW-1185">Reference proteome</keyword>
<protein>
    <submittedName>
        <fullName evidence="1">Uncharacterized protein</fullName>
    </submittedName>
</protein>
<evidence type="ECO:0000313" key="2">
    <source>
        <dbReference type="Proteomes" id="UP001179952"/>
    </source>
</evidence>